<dbReference type="GO" id="GO:0002161">
    <property type="term" value="F:aminoacyl-tRNA deacylase activity"/>
    <property type="evidence" value="ECO:0007669"/>
    <property type="project" value="InterPro"/>
</dbReference>
<dbReference type="InterPro" id="IPR002300">
    <property type="entry name" value="aa-tRNA-synth_Ia"/>
</dbReference>
<dbReference type="Pfam" id="PF00300">
    <property type="entry name" value="His_Phos_1"/>
    <property type="match status" value="1"/>
</dbReference>
<dbReference type="GO" id="GO:0000049">
    <property type="term" value="F:tRNA binding"/>
    <property type="evidence" value="ECO:0007669"/>
    <property type="project" value="InterPro"/>
</dbReference>
<keyword evidence="11 15" id="KW-0648">Protein biosynthesis</keyword>
<comment type="domain">
    <text evidence="15">IleRS has two distinct active sites: one for aminoacylation and one for editing. The misactivated valine is translocated from the active site to the editing site, which sterically excludes the correctly activated isoleucine. The single editing site contains two valyl binding pockets, one specific for each substrate (Val-AMP or Val-tRNA(Ile)).</text>
</comment>
<comment type="catalytic activity">
    <reaction evidence="14 15">
        <text>tRNA(Ile) + L-isoleucine + ATP = L-isoleucyl-tRNA(Ile) + AMP + diphosphate</text>
        <dbReference type="Rhea" id="RHEA:11060"/>
        <dbReference type="Rhea" id="RHEA-COMP:9666"/>
        <dbReference type="Rhea" id="RHEA-COMP:9695"/>
        <dbReference type="ChEBI" id="CHEBI:30616"/>
        <dbReference type="ChEBI" id="CHEBI:33019"/>
        <dbReference type="ChEBI" id="CHEBI:58045"/>
        <dbReference type="ChEBI" id="CHEBI:78442"/>
        <dbReference type="ChEBI" id="CHEBI:78528"/>
        <dbReference type="ChEBI" id="CHEBI:456215"/>
        <dbReference type="EC" id="6.1.1.5"/>
    </reaction>
</comment>
<comment type="function">
    <text evidence="13 15">Catalyzes the attachment of isoleucine to tRNA(Ile). As IleRS can inadvertently accommodate and process structurally similar amino acids such as valine, to avoid such errors it has two additional distinct tRNA(Ile)-dependent editing activities. One activity is designated as 'pretransfer' editing and involves the hydrolysis of activated Val-AMP. The other activity is designated 'posttransfer' editing and involves deacylation of mischarged Val-tRNA(Ile).</text>
</comment>
<sequence>MLRGLKSFVPKDLEEKVLKFWRESKIFEKSLKQREKGKLYKFYEGPPYANGKPALHHLEARVFKDIILRYKSMTGHYVPRRAGWDTHGLPIELAVEKELGIKHKSEIEKIGISTFNKKAREIIFNRKNEWEQFTERIGYWLDLKNAYITYENKYIESLWWIVKEINRRGYLKKSFKVIPYCARCQTPLSSHEMGQPGVYQNVKDPSVYVKLPLEGEKNTSLLIWTTTPWTLPSNTAVAVNPTLTYKKFQVGNEYVISYNTPPDSGAGEKQKAVEKIPARRLIGMSYKPLYPNKKGYYKVVAGDFVTTEEGTGLVHMAPAFGEDDFNVMKEIVKEFPVTIDDQGNVIGKLPGSGKFIKEADVDISADLEKRKLLYWKGSVEHEYPFCWRCQSPLVYFARSGWFFEVSRLRKQLVAENNTIHWIPDHIKEGRFGEWLKEAKDWSLSRERYWGTPLPIWECKKCETTKIIGSIEELDTLNANKNKFLILRHAQASANVKDVVAAGPEKGSHISKLTDAGKKQAEKIAKDLKKKKISVIYTSPYHRTRETAEIVGKILGIKVITDKRLSELDSGIFNWKPVAEHHAFFKDPIEEFTKTPPKGENLNDAKKRMFEFIREANARHENETILIVSHGDPLWVFEAACKGLSDEETMKLSYIRTGEWRELPFKNYPYNENGEIDVHRPYIDSITLKCEKCGEKMKRVPDVADVWFDSGSMPLASVHYPFENKEYVESGKGYPADYIAEALDQTRGWFYTLLATSVLLGKKAPYKNVICLGLLLDKYGQKMSKSKGNVVDPWALFEKYGVDTVRWYFYTINNPADPKNFDEADLGRMLRSFFMTLYNSFVFFETYGSRKVKTPSITAKTNVLDRWIVARLHETIDEVTKNLENYEIGISGRLIETLVDDLSRWYIRRSRDRFRKEGDKVGYERASGVLAYVLLETSKLVAPFAPFFADGLYKSLPGAEKESIHLDAWPKANKKLIDKKLLDGMKVIRDLATKALALRSEAGIKVRQPLQALHVSETLGKTSRELLNVLKGEVNVKEVIVDPKVKELKLDTKITAELKAEGLVREMTRLIQDLRQKAGLKPKDKISVACELPKTLETILTSHADSLKKAVNAKTLEFKRVTKFDSEIATKLDAQKIWIAVRKI</sequence>
<feature type="domain" description="Aminoacyl-tRNA synthetase class Ia" evidence="17">
    <location>
        <begin position="17"/>
        <end position="481"/>
    </location>
</feature>
<dbReference type="InterPro" id="IPR002301">
    <property type="entry name" value="Ile-tRNA-ligase"/>
</dbReference>
<dbReference type="AlphaFoldDB" id="A0A1G1Z2S2"/>
<feature type="binding site" evidence="16">
    <location>
        <begin position="487"/>
        <end position="494"/>
    </location>
    <ligand>
        <name>substrate</name>
    </ligand>
</feature>
<dbReference type="SUPFAM" id="SSF52374">
    <property type="entry name" value="Nucleotidylyl transferase"/>
    <property type="match status" value="1"/>
</dbReference>
<dbReference type="GO" id="GO:0004822">
    <property type="term" value="F:isoleucine-tRNA ligase activity"/>
    <property type="evidence" value="ECO:0007669"/>
    <property type="project" value="UniProtKB-UniRule"/>
</dbReference>
<dbReference type="PANTHER" id="PTHR42780:SF1">
    <property type="entry name" value="ISOLEUCINE--TRNA LIGASE, CYTOPLASMIC"/>
    <property type="match status" value="1"/>
</dbReference>
<evidence type="ECO:0000256" key="16">
    <source>
        <dbReference type="PIRSR" id="PIRSR613078-2"/>
    </source>
</evidence>
<dbReference type="PANTHER" id="PTHR42780">
    <property type="entry name" value="SOLEUCYL-TRNA SYNTHETASE"/>
    <property type="match status" value="1"/>
</dbReference>
<keyword evidence="9 15" id="KW-0862">Zinc</keyword>
<evidence type="ECO:0000256" key="9">
    <source>
        <dbReference type="ARBA" id="ARBA00022833"/>
    </source>
</evidence>
<dbReference type="HAMAP" id="MF_02003">
    <property type="entry name" value="Ile_tRNA_synth_type2"/>
    <property type="match status" value="1"/>
</dbReference>
<dbReference type="InterPro" id="IPR013078">
    <property type="entry name" value="His_Pase_superF_clade-1"/>
</dbReference>
<dbReference type="Pfam" id="PF08264">
    <property type="entry name" value="Anticodon_1"/>
    <property type="match status" value="1"/>
</dbReference>
<evidence type="ECO:0000256" key="1">
    <source>
        <dbReference type="ARBA" id="ARBA00001947"/>
    </source>
</evidence>
<evidence type="ECO:0000259" key="18">
    <source>
        <dbReference type="Pfam" id="PF08264"/>
    </source>
</evidence>
<feature type="domain" description="Aminoacyl-tRNA synthetase class Ia" evidence="17">
    <location>
        <begin position="674"/>
        <end position="809"/>
    </location>
</feature>
<dbReference type="SUPFAM" id="SSF47323">
    <property type="entry name" value="Anticodon-binding domain of a subclass of class I aminoacyl-tRNA synthetases"/>
    <property type="match status" value="1"/>
</dbReference>
<feature type="domain" description="Methionyl/Valyl/Leucyl/Isoleucyl-tRNA synthetase anticodon-binding" evidence="18">
    <location>
        <begin position="864"/>
        <end position="1011"/>
    </location>
</feature>
<dbReference type="PRINTS" id="PR00984">
    <property type="entry name" value="TRNASYNTHILE"/>
</dbReference>
<dbReference type="InterPro" id="IPR014729">
    <property type="entry name" value="Rossmann-like_a/b/a_fold"/>
</dbReference>
<dbReference type="GO" id="GO:0005737">
    <property type="term" value="C:cytoplasm"/>
    <property type="evidence" value="ECO:0007669"/>
    <property type="project" value="UniProtKB-SubCell"/>
</dbReference>
<keyword evidence="12 15" id="KW-0030">Aminoacyl-tRNA synthetase</keyword>
<dbReference type="SMART" id="SM00855">
    <property type="entry name" value="PGAM"/>
    <property type="match status" value="1"/>
</dbReference>
<evidence type="ECO:0000256" key="12">
    <source>
        <dbReference type="ARBA" id="ARBA00023146"/>
    </source>
</evidence>
<reference evidence="19 20" key="1">
    <citation type="journal article" date="2016" name="Nat. Commun.">
        <title>Thousands of microbial genomes shed light on interconnected biogeochemical processes in an aquifer system.</title>
        <authorList>
            <person name="Anantharaman K."/>
            <person name="Brown C.T."/>
            <person name="Hug L.A."/>
            <person name="Sharon I."/>
            <person name="Castelle C.J."/>
            <person name="Probst A.J."/>
            <person name="Thomas B.C."/>
            <person name="Singh A."/>
            <person name="Wilkins M.J."/>
            <person name="Karaoz U."/>
            <person name="Brodie E.L."/>
            <person name="Williams K.H."/>
            <person name="Hubbard S.S."/>
            <person name="Banfield J.F."/>
        </authorList>
    </citation>
    <scope>NUCLEOTIDE SEQUENCE [LARGE SCALE GENOMIC DNA]</scope>
</reference>
<evidence type="ECO:0000256" key="8">
    <source>
        <dbReference type="ARBA" id="ARBA00022741"/>
    </source>
</evidence>
<keyword evidence="10 15" id="KW-0067">ATP-binding</keyword>
<accession>A0A1G1Z2S2</accession>
<proteinExistence type="inferred from homology"/>
<comment type="cofactor">
    <cofactor evidence="1 15">
        <name>Zn(2+)</name>
        <dbReference type="ChEBI" id="CHEBI:29105"/>
    </cofactor>
</comment>
<dbReference type="Proteomes" id="UP000178515">
    <property type="component" value="Unassembled WGS sequence"/>
</dbReference>
<evidence type="ECO:0000256" key="10">
    <source>
        <dbReference type="ARBA" id="ARBA00022840"/>
    </source>
</evidence>
<keyword evidence="8 15" id="KW-0547">Nucleotide-binding</keyword>
<feature type="short sequence motif" description="'HIGH' region" evidence="15">
    <location>
        <begin position="47"/>
        <end position="57"/>
    </location>
</feature>
<evidence type="ECO:0000256" key="4">
    <source>
        <dbReference type="ARBA" id="ARBA00011245"/>
    </source>
</evidence>
<dbReference type="SUPFAM" id="SSF50677">
    <property type="entry name" value="ValRS/IleRS/LeuRS editing domain"/>
    <property type="match status" value="1"/>
</dbReference>
<comment type="subunit">
    <text evidence="4 15">Monomer.</text>
</comment>
<dbReference type="Gene3D" id="3.40.50.1240">
    <property type="entry name" value="Phosphoglycerate mutase-like"/>
    <property type="match status" value="1"/>
</dbReference>
<dbReference type="Gene3D" id="3.40.50.620">
    <property type="entry name" value="HUPs"/>
    <property type="match status" value="2"/>
</dbReference>
<dbReference type="GO" id="GO:0006428">
    <property type="term" value="P:isoleucyl-tRNA aminoacylation"/>
    <property type="evidence" value="ECO:0007669"/>
    <property type="project" value="UniProtKB-UniRule"/>
</dbReference>
<comment type="similarity">
    <text evidence="3 15">Belongs to the class-I aminoacyl-tRNA synthetase family. IleS type 2 subfamily.</text>
</comment>
<keyword evidence="5 15" id="KW-0963">Cytoplasm</keyword>
<dbReference type="Gene3D" id="1.10.730.10">
    <property type="entry name" value="Isoleucyl-tRNA Synthetase, Domain 1"/>
    <property type="match status" value="1"/>
</dbReference>
<evidence type="ECO:0000256" key="7">
    <source>
        <dbReference type="ARBA" id="ARBA00022723"/>
    </source>
</evidence>
<name>A0A1G1Z2S2_9BACT</name>
<evidence type="ECO:0000313" key="19">
    <source>
        <dbReference type="EMBL" id="OGY58935.1"/>
    </source>
</evidence>
<keyword evidence="6 15" id="KW-0436">Ligase</keyword>
<comment type="subcellular location">
    <subcellularLocation>
        <location evidence="2 15">Cytoplasm</location>
    </subcellularLocation>
</comment>
<evidence type="ECO:0000256" key="5">
    <source>
        <dbReference type="ARBA" id="ARBA00022490"/>
    </source>
</evidence>
<gene>
    <name evidence="15" type="primary">ileS</name>
    <name evidence="19" type="ORF">A3F24_00100</name>
</gene>
<dbReference type="InterPro" id="IPR029033">
    <property type="entry name" value="His_PPase_superfam"/>
</dbReference>
<dbReference type="STRING" id="1797689.A3F24_00100"/>
<dbReference type="Pfam" id="PF00133">
    <property type="entry name" value="tRNA-synt_1"/>
    <property type="match status" value="2"/>
</dbReference>
<evidence type="ECO:0000256" key="11">
    <source>
        <dbReference type="ARBA" id="ARBA00022917"/>
    </source>
</evidence>
<organism evidence="19 20">
    <name type="scientific">Candidatus Colwellbacteria bacterium RIFCSPHIGHO2_12_FULL_44_17</name>
    <dbReference type="NCBI Taxonomy" id="1797689"/>
    <lineage>
        <taxon>Bacteria</taxon>
        <taxon>Candidatus Colwelliibacteriota</taxon>
    </lineage>
</organism>
<dbReference type="GO" id="GO:0005524">
    <property type="term" value="F:ATP binding"/>
    <property type="evidence" value="ECO:0007669"/>
    <property type="project" value="UniProtKB-UniRule"/>
</dbReference>
<protein>
    <recommendedName>
        <fullName evidence="15">Isoleucine--tRNA ligase</fullName>
        <ecNumber evidence="15">6.1.1.5</ecNumber>
    </recommendedName>
    <alternativeName>
        <fullName evidence="15">Isoleucyl-tRNA synthetase</fullName>
        <shortName evidence="15">IleRS</shortName>
    </alternativeName>
</protein>
<evidence type="ECO:0000256" key="3">
    <source>
        <dbReference type="ARBA" id="ARBA00007078"/>
    </source>
</evidence>
<evidence type="ECO:0000256" key="15">
    <source>
        <dbReference type="HAMAP-Rule" id="MF_02003"/>
    </source>
</evidence>
<dbReference type="InterPro" id="IPR009080">
    <property type="entry name" value="tRNAsynth_Ia_anticodon-bd"/>
</dbReference>
<feature type="short sequence motif" description="'KMSKS' region" evidence="15">
    <location>
        <begin position="781"/>
        <end position="785"/>
    </location>
</feature>
<evidence type="ECO:0000256" key="13">
    <source>
        <dbReference type="ARBA" id="ARBA00025217"/>
    </source>
</evidence>
<dbReference type="InterPro" id="IPR023586">
    <property type="entry name" value="Ile-tRNA-ligase_type2"/>
</dbReference>
<evidence type="ECO:0000256" key="6">
    <source>
        <dbReference type="ARBA" id="ARBA00022598"/>
    </source>
</evidence>
<dbReference type="CDD" id="cd07961">
    <property type="entry name" value="Anticodon_Ia_Ile_ABEc"/>
    <property type="match status" value="1"/>
</dbReference>
<dbReference type="GO" id="GO:0008270">
    <property type="term" value="F:zinc ion binding"/>
    <property type="evidence" value="ECO:0007669"/>
    <property type="project" value="UniProtKB-UniRule"/>
</dbReference>
<evidence type="ECO:0000256" key="2">
    <source>
        <dbReference type="ARBA" id="ARBA00004496"/>
    </source>
</evidence>
<keyword evidence="7 15" id="KW-0479">Metal-binding</keyword>
<dbReference type="FunFam" id="3.40.50.620:FF:000063">
    <property type="entry name" value="Isoleucine--tRNA ligase"/>
    <property type="match status" value="1"/>
</dbReference>
<evidence type="ECO:0000256" key="14">
    <source>
        <dbReference type="ARBA" id="ARBA00048359"/>
    </source>
</evidence>
<dbReference type="InterPro" id="IPR033709">
    <property type="entry name" value="Anticodon_Ile_ABEc"/>
</dbReference>
<feature type="binding site" evidence="15">
    <location>
        <position position="784"/>
    </location>
    <ligand>
        <name>ATP</name>
        <dbReference type="ChEBI" id="CHEBI:30616"/>
    </ligand>
</feature>
<dbReference type="SUPFAM" id="SSF53254">
    <property type="entry name" value="Phosphoglycerate mutase-like"/>
    <property type="match status" value="1"/>
</dbReference>
<evidence type="ECO:0000259" key="17">
    <source>
        <dbReference type="Pfam" id="PF00133"/>
    </source>
</evidence>
<dbReference type="EC" id="6.1.1.5" evidence="15"/>
<comment type="caution">
    <text evidence="19">The sequence shown here is derived from an EMBL/GenBank/DDBJ whole genome shotgun (WGS) entry which is preliminary data.</text>
</comment>
<dbReference type="EMBL" id="MHIX01000031">
    <property type="protein sequence ID" value="OGY58935.1"/>
    <property type="molecule type" value="Genomic_DNA"/>
</dbReference>
<dbReference type="Gene3D" id="3.90.740.10">
    <property type="entry name" value="Valyl/Leucyl/Isoleucyl-tRNA synthetase, editing domain"/>
    <property type="match status" value="1"/>
</dbReference>
<evidence type="ECO:0000313" key="20">
    <source>
        <dbReference type="Proteomes" id="UP000178515"/>
    </source>
</evidence>
<dbReference type="InterPro" id="IPR009008">
    <property type="entry name" value="Val/Leu/Ile-tRNA-synth_edit"/>
</dbReference>
<dbReference type="CDD" id="cd07067">
    <property type="entry name" value="HP_PGM_like"/>
    <property type="match status" value="1"/>
</dbReference>
<dbReference type="InterPro" id="IPR013155">
    <property type="entry name" value="M/V/L/I-tRNA-synth_anticd-bd"/>
</dbReference>
<feature type="binding site" evidence="16">
    <location>
        <position position="542"/>
    </location>
    <ligand>
        <name>substrate</name>
    </ligand>
</feature>